<proteinExistence type="predicted"/>
<evidence type="ECO:0000313" key="1">
    <source>
        <dbReference type="EMBL" id="APG60690.1"/>
    </source>
</evidence>
<dbReference type="KEGG" id="grl:LPB144_09875"/>
<dbReference type="AlphaFoldDB" id="A0A1L3J6G6"/>
<dbReference type="STRING" id="1913577.LPB144_09875"/>
<gene>
    <name evidence="1" type="ORF">LPB144_09875</name>
</gene>
<evidence type="ECO:0008006" key="3">
    <source>
        <dbReference type="Google" id="ProtNLM"/>
    </source>
</evidence>
<organism evidence="1 2">
    <name type="scientific">Christiangramia salexigens</name>
    <dbReference type="NCBI Taxonomy" id="1913577"/>
    <lineage>
        <taxon>Bacteria</taxon>
        <taxon>Pseudomonadati</taxon>
        <taxon>Bacteroidota</taxon>
        <taxon>Flavobacteriia</taxon>
        <taxon>Flavobacteriales</taxon>
        <taxon>Flavobacteriaceae</taxon>
        <taxon>Christiangramia</taxon>
    </lineage>
</organism>
<evidence type="ECO:0000313" key="2">
    <source>
        <dbReference type="Proteomes" id="UP000182510"/>
    </source>
</evidence>
<name>A0A1L3J6G6_9FLAO</name>
<dbReference type="Proteomes" id="UP000182510">
    <property type="component" value="Chromosome"/>
</dbReference>
<sequence>MQNNDLVWYACYGSNISTQRFLCYIEGGTPPGAKQTYKGCENKTRPSKSKPVSINRELYFAQKAPTWNGGGVAFLNPEKTEIHKSFGRKYLITKDQFKDLLRQELNFEGEIQVDFELLSKNGSLNCMPEGRYGQLLYLGEDESIPVVSFTSEKYLDGELNAPSDAYLTTIIKGLREIYELDDAEIVDYFGTKAGIKGTELEKRLKELAEAGR</sequence>
<dbReference type="OrthoDB" id="8538589at2"/>
<accession>A0A1L3J6G6</accession>
<dbReference type="Gene3D" id="3.10.490.10">
    <property type="entry name" value="Gamma-glutamyl cyclotransferase-like"/>
    <property type="match status" value="1"/>
</dbReference>
<reference evidence="1 2" key="1">
    <citation type="submission" date="2016-11" db="EMBL/GenBank/DDBJ databases">
        <title>Gramella sp. LPB0144 isolated from marine environment.</title>
        <authorList>
            <person name="Kim E."/>
            <person name="Yi H."/>
        </authorList>
    </citation>
    <scope>NUCLEOTIDE SEQUENCE [LARGE SCALE GENOMIC DNA]</scope>
    <source>
        <strain evidence="1 2">LPB0144</strain>
    </source>
</reference>
<protein>
    <recommendedName>
        <fullName evidence="3">Histone deacetylase</fullName>
    </recommendedName>
</protein>
<keyword evidence="2" id="KW-1185">Reference proteome</keyword>
<dbReference type="EMBL" id="CP018153">
    <property type="protein sequence ID" value="APG60690.1"/>
    <property type="molecule type" value="Genomic_DNA"/>
</dbReference>
<dbReference type="RefSeq" id="WP_072553380.1">
    <property type="nucleotide sequence ID" value="NZ_CP018153.1"/>
</dbReference>